<keyword evidence="3 4" id="KW-0505">Motor protein</keyword>
<feature type="compositionally biased region" description="Low complexity" evidence="7">
    <location>
        <begin position="231"/>
        <end position="245"/>
    </location>
</feature>
<keyword evidence="2 4" id="KW-0067">ATP-binding</keyword>
<dbReference type="PRINTS" id="PR00380">
    <property type="entry name" value="KINESINHEAVY"/>
</dbReference>
<keyword evidence="10" id="KW-1185">Reference proteome</keyword>
<evidence type="ECO:0000256" key="3">
    <source>
        <dbReference type="ARBA" id="ARBA00023175"/>
    </source>
</evidence>
<name>A0AAX4P7S8_9CHLO</name>
<evidence type="ECO:0000313" key="10">
    <source>
        <dbReference type="Proteomes" id="UP001472866"/>
    </source>
</evidence>
<evidence type="ECO:0000256" key="5">
    <source>
        <dbReference type="RuleBase" id="RU000394"/>
    </source>
</evidence>
<accession>A0AAX4P7S8</accession>
<keyword evidence="1 4" id="KW-0547">Nucleotide-binding</keyword>
<sequence>MVAEAGEEAAVRTMEGGEEEEQGPFAANGSKPNPEDEDELEEARKVVGEDGVSYETLEDAEAGNKIQAVCPMVVASREVKEKKKVISFATTGLKDVYLWIDIFGFAVLDSHGKVTRSVPYPMLASWMIDNDLFQVQLVNKKGKQKVYTYLTGYHTAVKIKNRLWEYIDLYLKHPKAVEALQSFCQAIEEGNVVSTDLLKEGIPLDKESFIDESLTKAKKIPLGTNKDGTPKAAKLAKSKSSSKSSKVPKDAQDLARAEAELRTLREALQKALEERDEAKEKCEGLDAQLELLQLEAKGGESGDGGEKLKQVSEEAKQLKEDLELAVRERDNLSKQLENAMERMQSMETGEAGNTQQEVLHYQQEAQQLAALMEEQHSIIDDLVKAKMDLESQVAQEKGARQQAEAIAEAATNEAASAIAAAEAQGEQLQGEQAQIVAAGAAAIMEGCEGLRRDLATCRSEAEALSTAVPLMSAFALRQLSDFMASGAFASMRDAMERYKKECKLRKQLYNQLIELRGNIRVFCRVRPLFGKEVEEEEEDVTRFPEEDEITVLASDGSYSRAKTYEFDKVFQPDSSQTAVFEEVAPLIASVLDGYNFCIFAYGQTGSGKTHTMEGPREDPGVNTRAIAELFRLAEERGEDYEIIVSASVLEIYNEQLGDLLVRDNSKKLEAKLAKDGSVHVPGLTAMKVETPQDIVKVMEVASKNRAVSATNMNEHSSRSHAMLSVSVTCRNRISKQEHRGKLHLVDLAGSERVGKSEATGARLKEAQSINKSLSSLGDVIQALSAKKGHVPFRNSKLTYVLQDSLGGHSKVLMFVQASPAGSNTSETRCSLDFAARARNVELGQAKQNSTRYGDAGDGGRTAKH</sequence>
<feature type="region of interest" description="Disordered" evidence="7">
    <location>
        <begin position="220"/>
        <end position="254"/>
    </location>
</feature>
<dbReference type="FunFam" id="3.40.850.10:FF:000113">
    <property type="entry name" value="Kinesin-like protein"/>
    <property type="match status" value="1"/>
</dbReference>
<dbReference type="InterPro" id="IPR036961">
    <property type="entry name" value="Kinesin_motor_dom_sf"/>
</dbReference>
<dbReference type="GO" id="GO:0003777">
    <property type="term" value="F:microtubule motor activity"/>
    <property type="evidence" value="ECO:0007669"/>
    <property type="project" value="InterPro"/>
</dbReference>
<dbReference type="EMBL" id="CP151505">
    <property type="protein sequence ID" value="WZN62178.1"/>
    <property type="molecule type" value="Genomic_DNA"/>
</dbReference>
<comment type="similarity">
    <text evidence="4 5">Belongs to the TRAFAC class myosin-kinesin ATPase superfamily. Kinesin family.</text>
</comment>
<dbReference type="InterPro" id="IPR001752">
    <property type="entry name" value="Kinesin_motor_dom"/>
</dbReference>
<dbReference type="Proteomes" id="UP001472866">
    <property type="component" value="Chromosome 05"/>
</dbReference>
<dbReference type="PANTHER" id="PTHR47972">
    <property type="entry name" value="KINESIN-LIKE PROTEIN KLP-3"/>
    <property type="match status" value="1"/>
</dbReference>
<dbReference type="InterPro" id="IPR019821">
    <property type="entry name" value="Kinesin_motor_CS"/>
</dbReference>
<dbReference type="AlphaFoldDB" id="A0AAX4P7S8"/>
<keyword evidence="6" id="KW-0175">Coiled coil</keyword>
<reference evidence="9 10" key="1">
    <citation type="submission" date="2024-03" db="EMBL/GenBank/DDBJ databases">
        <title>Complete genome sequence of the green alga Chloropicon roscoffensis RCC1871.</title>
        <authorList>
            <person name="Lemieux C."/>
            <person name="Pombert J.-F."/>
            <person name="Otis C."/>
            <person name="Turmel M."/>
        </authorList>
    </citation>
    <scope>NUCLEOTIDE SEQUENCE [LARGE SCALE GENOMIC DNA]</scope>
    <source>
        <strain evidence="9 10">RCC1871</strain>
    </source>
</reference>
<dbReference type="PROSITE" id="PS50067">
    <property type="entry name" value="KINESIN_MOTOR_2"/>
    <property type="match status" value="1"/>
</dbReference>
<feature type="compositionally biased region" description="Gly residues" evidence="7">
    <location>
        <begin position="855"/>
        <end position="864"/>
    </location>
</feature>
<dbReference type="GO" id="GO:0005874">
    <property type="term" value="C:microtubule"/>
    <property type="evidence" value="ECO:0007669"/>
    <property type="project" value="UniProtKB-KW"/>
</dbReference>
<dbReference type="SMART" id="SM00129">
    <property type="entry name" value="KISc"/>
    <property type="match status" value="1"/>
</dbReference>
<gene>
    <name evidence="9" type="ORF">HKI87_05g37140</name>
</gene>
<evidence type="ECO:0000256" key="1">
    <source>
        <dbReference type="ARBA" id="ARBA00022741"/>
    </source>
</evidence>
<evidence type="ECO:0000256" key="7">
    <source>
        <dbReference type="SAM" id="MobiDB-lite"/>
    </source>
</evidence>
<dbReference type="GO" id="GO:0007018">
    <property type="term" value="P:microtubule-based movement"/>
    <property type="evidence" value="ECO:0007669"/>
    <property type="project" value="InterPro"/>
</dbReference>
<dbReference type="PANTHER" id="PTHR47972:SF28">
    <property type="entry name" value="KINESIN-LIKE PROTEIN KLP-3"/>
    <property type="match status" value="1"/>
</dbReference>
<dbReference type="CDD" id="cd01366">
    <property type="entry name" value="KISc_C_terminal"/>
    <property type="match status" value="1"/>
</dbReference>
<evidence type="ECO:0000313" key="9">
    <source>
        <dbReference type="EMBL" id="WZN62178.1"/>
    </source>
</evidence>
<dbReference type="InterPro" id="IPR027417">
    <property type="entry name" value="P-loop_NTPase"/>
</dbReference>
<feature type="region of interest" description="Disordered" evidence="7">
    <location>
        <begin position="842"/>
        <end position="864"/>
    </location>
</feature>
<evidence type="ECO:0000259" key="8">
    <source>
        <dbReference type="PROSITE" id="PS50067"/>
    </source>
</evidence>
<protein>
    <recommendedName>
        <fullName evidence="5">Kinesin-like protein</fullName>
    </recommendedName>
</protein>
<evidence type="ECO:0000256" key="6">
    <source>
        <dbReference type="SAM" id="Coils"/>
    </source>
</evidence>
<dbReference type="Gene3D" id="3.40.850.10">
    <property type="entry name" value="Kinesin motor domain"/>
    <property type="match status" value="1"/>
</dbReference>
<dbReference type="Pfam" id="PF00225">
    <property type="entry name" value="Kinesin"/>
    <property type="match status" value="1"/>
</dbReference>
<keyword evidence="5" id="KW-0493">Microtubule</keyword>
<proteinExistence type="inferred from homology"/>
<feature type="binding site" evidence="4">
    <location>
        <begin position="602"/>
        <end position="609"/>
    </location>
    <ligand>
        <name>ATP</name>
        <dbReference type="ChEBI" id="CHEBI:30616"/>
    </ligand>
</feature>
<evidence type="ECO:0000256" key="4">
    <source>
        <dbReference type="PROSITE-ProRule" id="PRU00283"/>
    </source>
</evidence>
<feature type="region of interest" description="Disordered" evidence="7">
    <location>
        <begin position="1"/>
        <end position="45"/>
    </location>
</feature>
<organism evidence="9 10">
    <name type="scientific">Chloropicon roscoffensis</name>
    <dbReference type="NCBI Taxonomy" id="1461544"/>
    <lineage>
        <taxon>Eukaryota</taxon>
        <taxon>Viridiplantae</taxon>
        <taxon>Chlorophyta</taxon>
        <taxon>Chloropicophyceae</taxon>
        <taxon>Chloropicales</taxon>
        <taxon>Chloropicaceae</taxon>
        <taxon>Chloropicon</taxon>
    </lineage>
</organism>
<feature type="coiled-coil region" evidence="6">
    <location>
        <begin position="254"/>
        <end position="349"/>
    </location>
</feature>
<feature type="coiled-coil region" evidence="6">
    <location>
        <begin position="393"/>
        <end position="420"/>
    </location>
</feature>
<dbReference type="SUPFAM" id="SSF52540">
    <property type="entry name" value="P-loop containing nucleoside triphosphate hydrolases"/>
    <property type="match status" value="1"/>
</dbReference>
<dbReference type="InterPro" id="IPR027640">
    <property type="entry name" value="Kinesin-like_fam"/>
</dbReference>
<dbReference type="GO" id="GO:0005524">
    <property type="term" value="F:ATP binding"/>
    <property type="evidence" value="ECO:0007669"/>
    <property type="project" value="UniProtKB-UniRule"/>
</dbReference>
<evidence type="ECO:0000256" key="2">
    <source>
        <dbReference type="ARBA" id="ARBA00022840"/>
    </source>
</evidence>
<feature type="domain" description="Kinesin motor" evidence="8">
    <location>
        <begin position="518"/>
        <end position="840"/>
    </location>
</feature>
<dbReference type="PROSITE" id="PS00411">
    <property type="entry name" value="KINESIN_MOTOR_1"/>
    <property type="match status" value="1"/>
</dbReference>
<dbReference type="GO" id="GO:0008017">
    <property type="term" value="F:microtubule binding"/>
    <property type="evidence" value="ECO:0007669"/>
    <property type="project" value="InterPro"/>
</dbReference>